<evidence type="ECO:0000256" key="4">
    <source>
        <dbReference type="ARBA" id="ARBA00023136"/>
    </source>
</evidence>
<sequence length="342" mass="37078">MGRFLFWLLVFGGAAAVFAFFFFTSAIGRPGPIAEPRAFTVEQGSTGASIATALREEGFITDPFLFRVANRLYASGAVLQAGEYEIPAHASVKDIVELMANGDALQHALTFPEGITISAAMKIIEESEVLTGDMPETPPEGSILPDTYHVQRGMTRAALLQQMRDAHDRALAEIWASRQPNLPLATPEDLVNLAAIVERETGVASERPLVAAVFINRLRRPMRLETDPTIIYGVCLRYPARCNDGRLVDAQGHRRTIRASEIALDTGYNTYRIDGLPPTPIANPGRAALEATANPAQSNAIFFVADGTGGHVFASTIAEHNANVARWRAIEAERLAAERAGR</sequence>
<proteinExistence type="inferred from homology"/>
<evidence type="ECO:0000256" key="5">
    <source>
        <dbReference type="ARBA" id="ARBA00023239"/>
    </source>
</evidence>
<dbReference type="GO" id="GO:0005886">
    <property type="term" value="C:plasma membrane"/>
    <property type="evidence" value="ECO:0007669"/>
    <property type="project" value="UniProtKB-UniRule"/>
</dbReference>
<evidence type="ECO:0000256" key="7">
    <source>
        <dbReference type="HAMAP-Rule" id="MF_02065"/>
    </source>
</evidence>
<comment type="function">
    <text evidence="7">Functions as a peptidoglycan terminase that cleaves nascent peptidoglycan strands endolytically to terminate their elongation.</text>
</comment>
<dbReference type="EMBL" id="CP047045">
    <property type="protein sequence ID" value="QGZ95468.1"/>
    <property type="molecule type" value="Genomic_DNA"/>
</dbReference>
<gene>
    <name evidence="7" type="primary">mltG</name>
    <name evidence="8" type="ORF">DSM104635_02317</name>
</gene>
<dbReference type="KEGG" id="tsv:DSM104635_02317"/>
<comment type="similarity">
    <text evidence="7">Belongs to the transglycosylase MltG family.</text>
</comment>
<evidence type="ECO:0000256" key="1">
    <source>
        <dbReference type="ARBA" id="ARBA00022475"/>
    </source>
</evidence>
<keyword evidence="1 7" id="KW-1003">Cell membrane</keyword>
<evidence type="ECO:0000313" key="9">
    <source>
        <dbReference type="Proteomes" id="UP000431269"/>
    </source>
</evidence>
<dbReference type="NCBIfam" id="TIGR00247">
    <property type="entry name" value="endolytic transglycosylase MltG"/>
    <property type="match status" value="1"/>
</dbReference>
<keyword evidence="2 7" id="KW-0812">Transmembrane</keyword>
<dbReference type="HAMAP" id="MF_02065">
    <property type="entry name" value="MltG"/>
    <property type="match status" value="1"/>
</dbReference>
<evidence type="ECO:0000256" key="6">
    <source>
        <dbReference type="ARBA" id="ARBA00023316"/>
    </source>
</evidence>
<dbReference type="Gene3D" id="3.30.160.60">
    <property type="entry name" value="Classic Zinc Finger"/>
    <property type="match status" value="1"/>
</dbReference>
<dbReference type="Gene3D" id="3.30.1490.480">
    <property type="entry name" value="Endolytic murein transglycosylase"/>
    <property type="match status" value="1"/>
</dbReference>
<dbReference type="RefSeq" id="WP_158766327.1">
    <property type="nucleotide sequence ID" value="NZ_CP047045.1"/>
</dbReference>
<dbReference type="GO" id="GO:0009252">
    <property type="term" value="P:peptidoglycan biosynthetic process"/>
    <property type="evidence" value="ECO:0007669"/>
    <property type="project" value="UniProtKB-UniRule"/>
</dbReference>
<feature type="site" description="Important for catalytic activity" evidence="7">
    <location>
        <position position="200"/>
    </location>
</feature>
<dbReference type="PANTHER" id="PTHR30518">
    <property type="entry name" value="ENDOLYTIC MUREIN TRANSGLYCOSYLASE"/>
    <property type="match status" value="1"/>
</dbReference>
<organism evidence="8 9">
    <name type="scientific">Terricaulis silvestris</name>
    <dbReference type="NCBI Taxonomy" id="2686094"/>
    <lineage>
        <taxon>Bacteria</taxon>
        <taxon>Pseudomonadati</taxon>
        <taxon>Pseudomonadota</taxon>
        <taxon>Alphaproteobacteria</taxon>
        <taxon>Caulobacterales</taxon>
        <taxon>Caulobacteraceae</taxon>
        <taxon>Terricaulis</taxon>
    </lineage>
</organism>
<dbReference type="GO" id="GO:0071555">
    <property type="term" value="P:cell wall organization"/>
    <property type="evidence" value="ECO:0007669"/>
    <property type="project" value="UniProtKB-KW"/>
</dbReference>
<reference evidence="9" key="1">
    <citation type="submission" date="2019-12" db="EMBL/GenBank/DDBJ databases">
        <title>Complete genome of Terracaulis silvestris 0127_4.</title>
        <authorList>
            <person name="Vieira S."/>
            <person name="Riedel T."/>
            <person name="Sproer C."/>
            <person name="Pascual J."/>
            <person name="Boedeker C."/>
            <person name="Overmann J."/>
        </authorList>
    </citation>
    <scope>NUCLEOTIDE SEQUENCE [LARGE SCALE GENOMIC DNA]</scope>
    <source>
        <strain evidence="9">0127_4</strain>
    </source>
</reference>
<dbReference type="Pfam" id="PF02618">
    <property type="entry name" value="YceG"/>
    <property type="match status" value="1"/>
</dbReference>
<keyword evidence="5 7" id="KW-0456">Lyase</keyword>
<keyword evidence="6 7" id="KW-0961">Cell wall biogenesis/degradation</keyword>
<dbReference type="Proteomes" id="UP000431269">
    <property type="component" value="Chromosome"/>
</dbReference>
<dbReference type="GO" id="GO:0008932">
    <property type="term" value="F:lytic endotransglycosylase activity"/>
    <property type="evidence" value="ECO:0007669"/>
    <property type="project" value="UniProtKB-UniRule"/>
</dbReference>
<comment type="catalytic activity">
    <reaction evidence="7">
        <text>a peptidoglycan chain = a peptidoglycan chain with N-acetyl-1,6-anhydromuramyl-[peptide] at the reducing end + a peptidoglycan chain with N-acetylglucosamine at the non-reducing end.</text>
        <dbReference type="EC" id="4.2.2.29"/>
    </reaction>
</comment>
<dbReference type="CDD" id="cd08010">
    <property type="entry name" value="MltG_like"/>
    <property type="match status" value="1"/>
</dbReference>
<dbReference type="PANTHER" id="PTHR30518:SF2">
    <property type="entry name" value="ENDOLYTIC MUREIN TRANSGLYCOSYLASE"/>
    <property type="match status" value="1"/>
</dbReference>
<keyword evidence="3 7" id="KW-1133">Transmembrane helix</keyword>
<evidence type="ECO:0000256" key="3">
    <source>
        <dbReference type="ARBA" id="ARBA00022989"/>
    </source>
</evidence>
<keyword evidence="4 7" id="KW-0472">Membrane</keyword>
<dbReference type="InterPro" id="IPR003770">
    <property type="entry name" value="MLTG-like"/>
</dbReference>
<keyword evidence="7" id="KW-0997">Cell inner membrane</keyword>
<dbReference type="AlphaFoldDB" id="A0A6I6MPZ5"/>
<name>A0A6I6MPZ5_9CAUL</name>
<protein>
    <recommendedName>
        <fullName evidence="7">Endolytic murein transglycosylase</fullName>
        <ecNumber evidence="7">4.2.2.29</ecNumber>
    </recommendedName>
    <alternativeName>
        <fullName evidence="7">Peptidoglycan lytic transglycosylase</fullName>
    </alternativeName>
    <alternativeName>
        <fullName evidence="7">Peptidoglycan polymerization terminase</fullName>
    </alternativeName>
</protein>
<evidence type="ECO:0000256" key="2">
    <source>
        <dbReference type="ARBA" id="ARBA00022692"/>
    </source>
</evidence>
<evidence type="ECO:0000313" key="8">
    <source>
        <dbReference type="EMBL" id="QGZ95468.1"/>
    </source>
</evidence>
<dbReference type="EC" id="4.2.2.29" evidence="7"/>
<accession>A0A6I6MPZ5</accession>
<keyword evidence="9" id="KW-1185">Reference proteome</keyword>